<comment type="subcellular location">
    <subcellularLocation>
        <location evidence="1">Secreted</location>
    </subcellularLocation>
</comment>
<dbReference type="Gene3D" id="6.20.50.160">
    <property type="match status" value="1"/>
</dbReference>
<dbReference type="FunFam" id="2.40.50.120:FF:000013">
    <property type="entry name" value="Complement C3"/>
    <property type="match status" value="1"/>
</dbReference>
<dbReference type="Pfam" id="PF17790">
    <property type="entry name" value="MG1"/>
    <property type="match status" value="1"/>
</dbReference>
<dbReference type="Gene3D" id="2.20.130.20">
    <property type="match status" value="1"/>
</dbReference>
<dbReference type="InterPro" id="IPR008993">
    <property type="entry name" value="TIMP-like_OB-fold"/>
</dbReference>
<dbReference type="GeneTree" id="ENSGT00940000154063"/>
<proteinExistence type="predicted"/>
<keyword evidence="3" id="KW-1015">Disulfide bond</keyword>
<dbReference type="GO" id="GO:0005615">
    <property type="term" value="C:extracellular space"/>
    <property type="evidence" value="ECO:0007669"/>
    <property type="project" value="InterPro"/>
</dbReference>
<dbReference type="InterPro" id="IPR050473">
    <property type="entry name" value="A2M/Complement_sys"/>
</dbReference>
<dbReference type="Gene3D" id="1.50.10.20">
    <property type="match status" value="1"/>
</dbReference>
<keyword evidence="2" id="KW-0964">Secreted</keyword>
<dbReference type="InterPro" id="IPR011626">
    <property type="entry name" value="Alpha-macroglobulin_TED"/>
</dbReference>
<feature type="signal peptide" evidence="4">
    <location>
        <begin position="1"/>
        <end position="20"/>
    </location>
</feature>
<dbReference type="InterPro" id="IPR018933">
    <property type="entry name" value="Netrin_module_non-TIMP"/>
</dbReference>
<dbReference type="PROSITE" id="PS50189">
    <property type="entry name" value="NTR"/>
    <property type="match status" value="1"/>
</dbReference>
<dbReference type="AlphaFoldDB" id="A0AAY4BQK1"/>
<dbReference type="PANTHER" id="PTHR11412">
    <property type="entry name" value="MACROGLOBULIN / COMPLEMENT"/>
    <property type="match status" value="1"/>
</dbReference>
<dbReference type="InterPro" id="IPR036595">
    <property type="entry name" value="A-macroglobulin_rcpt-bd_sf"/>
</dbReference>
<evidence type="ECO:0000259" key="5">
    <source>
        <dbReference type="PROSITE" id="PS50189"/>
    </source>
</evidence>
<keyword evidence="4" id="KW-0732">Signal</keyword>
<dbReference type="InterPro" id="IPR001599">
    <property type="entry name" value="Macroglobln_a2"/>
</dbReference>
<dbReference type="InterPro" id="IPR041425">
    <property type="entry name" value="C3/4/5_MG1"/>
</dbReference>
<dbReference type="Pfam" id="PF07677">
    <property type="entry name" value="A2M_recep"/>
    <property type="match status" value="1"/>
</dbReference>
<evidence type="ECO:0000256" key="1">
    <source>
        <dbReference type="ARBA" id="ARBA00004613"/>
    </source>
</evidence>
<dbReference type="InterPro" id="IPR048848">
    <property type="entry name" value="C3_CUB2"/>
</dbReference>
<dbReference type="GO" id="GO:0004866">
    <property type="term" value="F:endopeptidase inhibitor activity"/>
    <property type="evidence" value="ECO:0007669"/>
    <property type="project" value="InterPro"/>
</dbReference>
<dbReference type="Gene3D" id="2.60.40.1930">
    <property type="match status" value="3"/>
</dbReference>
<dbReference type="InterPro" id="IPR011625">
    <property type="entry name" value="A2M_N_BRD"/>
</dbReference>
<sequence>ARMFWTWVAAVALCLPPLSGCDPLYVMSAPNLLRVGTPERVFVEAQDYEGANIDVRITVKSFPSKKLELVSRTVTLNATNGYQYLADMTTKAPDLAEGRQAEKQMTAQAYKTPKNSKNYLHIGVDAAELAIGQQVKISLNLLGNSPGVQNQDLTYLIVNKGQIVRGERFKRQGQSLVIVSLPVTEDMVPSFRIVAYYHVGSSEVVSDSAWVDVKDTCMGTLVNPQVAYWPNKPFSLSITGDPGAKVGLVAVDKAVYVLNNQHRLTQTKIWDTIESQDPGCSPGSGKDSMGVFYDAGLVFVSSSAGGTKTRTSTTPSIKLDEDDLYLSSEDVVSRSQFPESWLWEDVVLPQCPVAKIFLKDSITSWQIVAISVSKTHGICVAKPLEMTVVKSFFIDLLMPFSSKRGEQLEIRAVLNNNDEDQIKVRVELMETEHVCSVASKRGSYQTTVELDAMSSRVVPFVIVPMALGLHTIEVKAIVFASYLNDGIKKDLHVVPEGVLTRIEVMNLHLNPSQHKVRSGSLRRRVPNTPAKTKNIVEDVIHGGSMGSFLIQPHGNGETNLVTMTQPLIATFYLDQTNQWDKVGVDLREKALRLIKAGYQEQLAYRKADGSYGAFLEYPSSTWLTAFVVRVFSMASDIISINDNVLCDALKWLILKAQLPDGSFAEMAPVGKIYGKDGDASLTAFVLISMQEGQRICDDHVSRLLESMGKATRYLNLRIQTLKSPYAVAMASYALASTEKLPKDILLQFSLNDGTAWPVPGSHVFSLEATAYALLALLRMKEFEKTGAIVRWLNKQKQFVGGGYGSTQSTFMVYQAVAEYKRQIRKLSDINLEVNIDVSGRSKAVTWTFSRGNAFISRSDKLSLNQNLTVTAKGNGEGTFSVNTPAVEHYFHMTFAPHCFEKNPTFKYEILNSCSPPRYLSDIRDAGFTILTIGQLTGHIVDTNDLKRLSTGRERNIEAFEMDKHLSEKGSLVIYLSKVRNHHPIKSFMLDVGALQPAAVAVYEYKSRCVKFYHPEKTGGALHRICHKDVCQCAEESCSFQRKEKVDPQERSFTACEPGMDYVYKVTVERKNLTAQTDSYHMKVNEVIKEGTDSVAVNAARWFISHPSCRSGLGLTNGHSYLIIGHAKDVIRTDGSFQYLLGERTWVEYWPTEEESKTREFRRRSTSIEQFMQDLLEYGCIN</sequence>
<evidence type="ECO:0000313" key="6">
    <source>
        <dbReference type="Ensembl" id="ENSDCDP00010023158.1"/>
    </source>
</evidence>
<dbReference type="PANTHER" id="PTHR11412:SF81">
    <property type="entry name" value="COMPLEMENT C3"/>
    <property type="match status" value="1"/>
</dbReference>
<feature type="domain" description="NTR" evidence="5">
    <location>
        <begin position="1037"/>
        <end position="1179"/>
    </location>
</feature>
<dbReference type="CDD" id="cd02896">
    <property type="entry name" value="complement_C3_C4_C5"/>
    <property type="match status" value="1"/>
</dbReference>
<accession>A0AAY4BQK1</accession>
<dbReference type="InterPro" id="IPR013783">
    <property type="entry name" value="Ig-like_fold"/>
</dbReference>
<evidence type="ECO:0000256" key="2">
    <source>
        <dbReference type="ARBA" id="ARBA00022525"/>
    </source>
</evidence>
<name>A0AAY4BQK1_9TELE</name>
<dbReference type="InterPro" id="IPR008930">
    <property type="entry name" value="Terpenoid_cyclase/PrenylTrfase"/>
</dbReference>
<organism evidence="6 7">
    <name type="scientific">Denticeps clupeoides</name>
    <name type="common">denticle herring</name>
    <dbReference type="NCBI Taxonomy" id="299321"/>
    <lineage>
        <taxon>Eukaryota</taxon>
        <taxon>Metazoa</taxon>
        <taxon>Chordata</taxon>
        <taxon>Craniata</taxon>
        <taxon>Vertebrata</taxon>
        <taxon>Euteleostomi</taxon>
        <taxon>Actinopterygii</taxon>
        <taxon>Neopterygii</taxon>
        <taxon>Teleostei</taxon>
        <taxon>Clupei</taxon>
        <taxon>Clupeiformes</taxon>
        <taxon>Denticipitoidei</taxon>
        <taxon>Denticipitidae</taxon>
        <taxon>Denticeps</taxon>
    </lineage>
</organism>
<keyword evidence="7" id="KW-1185">Reference proteome</keyword>
<reference evidence="6" key="1">
    <citation type="submission" date="2025-08" db="UniProtKB">
        <authorList>
            <consortium name="Ensembl"/>
        </authorList>
    </citation>
    <scope>IDENTIFICATION</scope>
</reference>
<dbReference type="Pfam" id="PF07678">
    <property type="entry name" value="TED_complement"/>
    <property type="match status" value="2"/>
</dbReference>
<protein>
    <recommendedName>
        <fullName evidence="5">NTR domain-containing protein</fullName>
    </recommendedName>
</protein>
<dbReference type="Proteomes" id="UP000694580">
    <property type="component" value="Unplaced"/>
</dbReference>
<dbReference type="Pfam" id="PF07703">
    <property type="entry name" value="A2M_BRD"/>
    <property type="match status" value="1"/>
</dbReference>
<dbReference type="Gene3D" id="2.60.120.1540">
    <property type="match status" value="1"/>
</dbReference>
<dbReference type="SUPFAM" id="SSF49410">
    <property type="entry name" value="Alpha-macroglobulin receptor domain"/>
    <property type="match status" value="1"/>
</dbReference>
<dbReference type="SMART" id="SM01361">
    <property type="entry name" value="A2M_recep"/>
    <property type="match status" value="1"/>
</dbReference>
<dbReference type="Gene3D" id="2.60.40.10">
    <property type="entry name" value="Immunoglobulins"/>
    <property type="match status" value="2"/>
</dbReference>
<dbReference type="FunFam" id="2.60.40.10:FF:000155">
    <property type="entry name" value="complement C3 isoform X1"/>
    <property type="match status" value="1"/>
</dbReference>
<dbReference type="Pfam" id="PF01759">
    <property type="entry name" value="NTR"/>
    <property type="match status" value="1"/>
</dbReference>
<dbReference type="SUPFAM" id="SSF50242">
    <property type="entry name" value="TIMP-like"/>
    <property type="match status" value="1"/>
</dbReference>
<dbReference type="Ensembl" id="ENSDCDT00010027770.1">
    <property type="protein sequence ID" value="ENSDCDP00010023158.1"/>
    <property type="gene ID" value="ENSDCDG00010013516.1"/>
</dbReference>
<dbReference type="Pfam" id="PF21308">
    <property type="entry name" value="C3_CUB2"/>
    <property type="match status" value="1"/>
</dbReference>
<dbReference type="SMART" id="SM01360">
    <property type="entry name" value="A2M"/>
    <property type="match status" value="1"/>
</dbReference>
<dbReference type="SUPFAM" id="SSF48239">
    <property type="entry name" value="Terpenoid cyclases/Protein prenyltransferases"/>
    <property type="match status" value="1"/>
</dbReference>
<dbReference type="InterPro" id="IPR009048">
    <property type="entry name" value="A-macroglobulin_rcpt-bd"/>
</dbReference>
<dbReference type="InterPro" id="IPR001134">
    <property type="entry name" value="Netrin_domain"/>
</dbReference>
<reference evidence="6" key="2">
    <citation type="submission" date="2025-09" db="UniProtKB">
        <authorList>
            <consortium name="Ensembl"/>
        </authorList>
    </citation>
    <scope>IDENTIFICATION</scope>
</reference>
<gene>
    <name evidence="6" type="primary">C3</name>
</gene>
<dbReference type="SMART" id="SM00643">
    <property type="entry name" value="C345C"/>
    <property type="match status" value="1"/>
</dbReference>
<dbReference type="SMART" id="SM01359">
    <property type="entry name" value="A2M_N_2"/>
    <property type="match status" value="1"/>
</dbReference>
<dbReference type="Gene3D" id="2.40.50.120">
    <property type="match status" value="1"/>
</dbReference>
<evidence type="ECO:0000256" key="4">
    <source>
        <dbReference type="SAM" id="SignalP"/>
    </source>
</evidence>
<evidence type="ECO:0000256" key="3">
    <source>
        <dbReference type="ARBA" id="ARBA00023157"/>
    </source>
</evidence>
<dbReference type="Gene3D" id="2.60.40.690">
    <property type="entry name" value="Alpha-macroglobulin, receptor-binding domain"/>
    <property type="match status" value="1"/>
</dbReference>
<dbReference type="Pfam" id="PF00207">
    <property type="entry name" value="A2M"/>
    <property type="match status" value="1"/>
</dbReference>
<feature type="chain" id="PRO_5044281120" description="NTR domain-containing protein" evidence="4">
    <location>
        <begin position="21"/>
        <end position="1181"/>
    </location>
</feature>
<evidence type="ECO:0000313" key="7">
    <source>
        <dbReference type="Proteomes" id="UP000694580"/>
    </source>
</evidence>